<dbReference type="WBParaSite" id="BTMF_0000496601-mRNA-1">
    <property type="protein sequence ID" value="BTMF_0000496601-mRNA-1"/>
    <property type="gene ID" value="BTMF_0000496601"/>
</dbReference>
<organism evidence="4">
    <name type="scientific">Brugia timori</name>
    <dbReference type="NCBI Taxonomy" id="42155"/>
    <lineage>
        <taxon>Eukaryota</taxon>
        <taxon>Metazoa</taxon>
        <taxon>Ecdysozoa</taxon>
        <taxon>Nematoda</taxon>
        <taxon>Chromadorea</taxon>
        <taxon>Rhabditida</taxon>
        <taxon>Spirurina</taxon>
        <taxon>Spiruromorpha</taxon>
        <taxon>Filarioidea</taxon>
        <taxon>Onchocercidae</taxon>
        <taxon>Brugia</taxon>
    </lineage>
</organism>
<accession>A0A0R3QF22</accession>
<sequence length="213" mass="23843">MPYGAGECMMNQSASVGSVDVSIVQPYGAAQQHYYHSEQEGGSFASASQVRSAPVRNPQSLIAHLSKEVLDNYSLLQKRSNELAKYQLAIENDLARMRKQKKNLTAKRRQLNKNNQQYDAHGQRIEIELSETDRHSLTTLANAIPIRQKDLENCKRDIKLHSSNVRDFEVKNNIPPELIPQMTPVVQAVGLHVNAARAKQLQSGTPPTPNDMM</sequence>
<keyword evidence="3" id="KW-1185">Reference proteome</keyword>
<evidence type="ECO:0000313" key="4">
    <source>
        <dbReference type="WBParaSite" id="BTMF_0000496601-mRNA-1"/>
    </source>
</evidence>
<dbReference type="EMBL" id="UZAG01004140">
    <property type="protein sequence ID" value="VDO16432.1"/>
    <property type="molecule type" value="Genomic_DNA"/>
</dbReference>
<evidence type="ECO:0000313" key="2">
    <source>
        <dbReference type="EMBL" id="VDO16432.1"/>
    </source>
</evidence>
<name>A0A0R3QF22_9BILA</name>
<evidence type="ECO:0000256" key="1">
    <source>
        <dbReference type="SAM" id="Coils"/>
    </source>
</evidence>
<protein>
    <submittedName>
        <fullName evidence="2 4">Uncharacterized protein</fullName>
    </submittedName>
</protein>
<keyword evidence="1" id="KW-0175">Coiled coil</keyword>
<dbReference type="AlphaFoldDB" id="A0A0R3QF22"/>
<reference evidence="4" key="1">
    <citation type="submission" date="2017-02" db="UniProtKB">
        <authorList>
            <consortium name="WormBaseParasite"/>
        </authorList>
    </citation>
    <scope>IDENTIFICATION</scope>
</reference>
<feature type="coiled-coil region" evidence="1">
    <location>
        <begin position="87"/>
        <end position="121"/>
    </location>
</feature>
<evidence type="ECO:0000313" key="3">
    <source>
        <dbReference type="Proteomes" id="UP000280834"/>
    </source>
</evidence>
<reference evidence="2 3" key="2">
    <citation type="submission" date="2018-11" db="EMBL/GenBank/DDBJ databases">
        <authorList>
            <consortium name="Pathogen Informatics"/>
        </authorList>
    </citation>
    <scope>NUCLEOTIDE SEQUENCE [LARGE SCALE GENOMIC DNA]</scope>
</reference>
<dbReference type="STRING" id="42155.A0A0R3QF22"/>
<dbReference type="Proteomes" id="UP000280834">
    <property type="component" value="Unassembled WGS sequence"/>
</dbReference>
<proteinExistence type="predicted"/>
<gene>
    <name evidence="2" type="ORF">BTMF_LOCUS4255</name>
</gene>